<proteinExistence type="predicted"/>
<feature type="transmembrane region" description="Helical" evidence="1">
    <location>
        <begin position="124"/>
        <end position="141"/>
    </location>
</feature>
<dbReference type="InterPro" id="IPR006976">
    <property type="entry name" value="VanZ-like"/>
</dbReference>
<comment type="caution">
    <text evidence="3">The sequence shown here is derived from an EMBL/GenBank/DDBJ whole genome shotgun (WGS) entry which is preliminary data.</text>
</comment>
<keyword evidence="1" id="KW-0472">Membrane</keyword>
<evidence type="ECO:0000259" key="2">
    <source>
        <dbReference type="Pfam" id="PF04892"/>
    </source>
</evidence>
<feature type="domain" description="VanZ-like" evidence="2">
    <location>
        <begin position="9"/>
        <end position="138"/>
    </location>
</feature>
<dbReference type="NCBIfam" id="NF037970">
    <property type="entry name" value="vanZ_1"/>
    <property type="match status" value="1"/>
</dbReference>
<dbReference type="AlphaFoldDB" id="A0A2R5EYS0"/>
<organism evidence="3 4">
    <name type="scientific">Paenibacillus agaridevorans</name>
    <dbReference type="NCBI Taxonomy" id="171404"/>
    <lineage>
        <taxon>Bacteria</taxon>
        <taxon>Bacillati</taxon>
        <taxon>Bacillota</taxon>
        <taxon>Bacilli</taxon>
        <taxon>Bacillales</taxon>
        <taxon>Paenibacillaceae</taxon>
        <taxon>Paenibacillus</taxon>
    </lineage>
</organism>
<dbReference type="InterPro" id="IPR016747">
    <property type="entry name" value="Phosphotransbutyrylase"/>
</dbReference>
<accession>A0A2R5EYS0</accession>
<protein>
    <submittedName>
        <fullName evidence="3">VanZ family protein</fullName>
    </submittedName>
</protein>
<keyword evidence="4" id="KW-1185">Reference proteome</keyword>
<feature type="transmembrane region" description="Helical" evidence="1">
    <location>
        <begin position="64"/>
        <end position="81"/>
    </location>
</feature>
<dbReference type="EMBL" id="BDQX01000393">
    <property type="protein sequence ID" value="GBG11265.1"/>
    <property type="molecule type" value="Genomic_DNA"/>
</dbReference>
<dbReference type="Proteomes" id="UP000245202">
    <property type="component" value="Unassembled WGS sequence"/>
</dbReference>
<gene>
    <name evidence="3" type="ORF">PAT3040_06061</name>
</gene>
<dbReference type="Pfam" id="PF04892">
    <property type="entry name" value="VanZ"/>
    <property type="match status" value="1"/>
</dbReference>
<evidence type="ECO:0000313" key="3">
    <source>
        <dbReference type="EMBL" id="GBG11265.1"/>
    </source>
</evidence>
<evidence type="ECO:0000256" key="1">
    <source>
        <dbReference type="SAM" id="Phobius"/>
    </source>
</evidence>
<feature type="transmembrane region" description="Helical" evidence="1">
    <location>
        <begin position="88"/>
        <end position="104"/>
    </location>
</feature>
<dbReference type="PIRSF" id="PIRSF019083">
    <property type="entry name" value="UCP019083_VanZ"/>
    <property type="match status" value="1"/>
</dbReference>
<dbReference type="RefSeq" id="WP_108995604.1">
    <property type="nucleotide sequence ID" value="NZ_BDQX01000393.1"/>
</dbReference>
<name>A0A2R5EYS0_9BACL</name>
<sequence>MRKFMYGAAVLVWMAVIIGFSNQQASDSNALSSGLSDAIATTIRVMLPGLELDAGELNRVVRKLAHGLIYLVLGMLVLGTLTKLGVRGGRGVAITLLVCVLFAVSDELHQLFVSGRSGQASDVIIDSIGASIGILLFKGAARIGASLGRERT</sequence>
<reference evidence="3 4" key="1">
    <citation type="submission" date="2017-08" db="EMBL/GenBank/DDBJ databases">
        <title>Substantial Increase in Enzyme Production by Combined Drug-Resistance Mutations in Paenibacillus agaridevorans.</title>
        <authorList>
            <person name="Tanaka Y."/>
            <person name="Funane K."/>
            <person name="Hosaka T."/>
            <person name="Shiwa Y."/>
            <person name="Fujita N."/>
            <person name="Miyazaki T."/>
            <person name="Yoshikawa H."/>
            <person name="Murakami K."/>
            <person name="Kasahara K."/>
            <person name="Inaoka T."/>
            <person name="Hiraga Y."/>
            <person name="Ochi K."/>
        </authorList>
    </citation>
    <scope>NUCLEOTIDE SEQUENCE [LARGE SCALE GENOMIC DNA]</scope>
    <source>
        <strain evidence="3 4">T-3040</strain>
    </source>
</reference>
<evidence type="ECO:0000313" key="4">
    <source>
        <dbReference type="Proteomes" id="UP000245202"/>
    </source>
</evidence>
<keyword evidence="1" id="KW-0812">Transmembrane</keyword>
<keyword evidence="1" id="KW-1133">Transmembrane helix</keyword>